<dbReference type="Pfam" id="PF00117">
    <property type="entry name" value="GATase"/>
    <property type="match status" value="1"/>
</dbReference>
<dbReference type="PROSITE" id="PS51273">
    <property type="entry name" value="GATASE_TYPE_1"/>
    <property type="match status" value="1"/>
</dbReference>
<evidence type="ECO:0000313" key="2">
    <source>
        <dbReference type="EMBL" id="MBB3836127.1"/>
    </source>
</evidence>
<evidence type="ECO:0000259" key="1">
    <source>
        <dbReference type="Pfam" id="PF00117"/>
    </source>
</evidence>
<dbReference type="Gene3D" id="3.40.50.880">
    <property type="match status" value="1"/>
</dbReference>
<dbReference type="AlphaFoldDB" id="A0A7W5ZHU6"/>
<gene>
    <name evidence="2" type="ORF">FHS57_000109</name>
</gene>
<dbReference type="SUPFAM" id="SSF52317">
    <property type="entry name" value="Class I glutamine amidotransferase-like"/>
    <property type="match status" value="1"/>
</dbReference>
<evidence type="ECO:0000313" key="3">
    <source>
        <dbReference type="Proteomes" id="UP000541352"/>
    </source>
</evidence>
<reference evidence="2 3" key="1">
    <citation type="submission" date="2020-08" db="EMBL/GenBank/DDBJ databases">
        <title>Genomic Encyclopedia of Type Strains, Phase IV (KMG-IV): sequencing the most valuable type-strain genomes for metagenomic binning, comparative biology and taxonomic classification.</title>
        <authorList>
            <person name="Goeker M."/>
        </authorList>
    </citation>
    <scope>NUCLEOTIDE SEQUENCE [LARGE SCALE GENOMIC DNA]</scope>
    <source>
        <strain evidence="2 3">DSM 17976</strain>
    </source>
</reference>
<keyword evidence="2" id="KW-0808">Transferase</keyword>
<organism evidence="2 3">
    <name type="scientific">Runella defluvii</name>
    <dbReference type="NCBI Taxonomy" id="370973"/>
    <lineage>
        <taxon>Bacteria</taxon>
        <taxon>Pseudomonadati</taxon>
        <taxon>Bacteroidota</taxon>
        <taxon>Cytophagia</taxon>
        <taxon>Cytophagales</taxon>
        <taxon>Spirosomataceae</taxon>
        <taxon>Runella</taxon>
    </lineage>
</organism>
<feature type="domain" description="Glutamine amidotransferase" evidence="1">
    <location>
        <begin position="38"/>
        <end position="214"/>
    </location>
</feature>
<sequence>MEPLKIAILDMYDGYANEGMRCIKAITERFVNQEGMEATYEVFDVRQKCEVPDLSFDIFISSGGPGNPQPVGEPWEKPFFLLLDQIWQYNRQPHHPRKKHLFLICHSFQMACLHWGVGLVCKRGSTSFGIFPMTKTHFGQKEPFFKNLPDPFYAVDSRDFQVIEPNHHHLERIGAKILGIEKERPHVAHLERAVMAVRFSREVFGTQFHPEADAEGMLRHFQKDEKREGIIKNHGEEKYNDMVTHLQDPDKIMLTEASIIPTFLQKAAEQLSANVVVSMQSEMNVEVRM</sequence>
<dbReference type="GO" id="GO:0016740">
    <property type="term" value="F:transferase activity"/>
    <property type="evidence" value="ECO:0007669"/>
    <property type="project" value="UniProtKB-KW"/>
</dbReference>
<comment type="caution">
    <text evidence="2">The sequence shown here is derived from an EMBL/GenBank/DDBJ whole genome shotgun (WGS) entry which is preliminary data.</text>
</comment>
<dbReference type="InterPro" id="IPR017926">
    <property type="entry name" value="GATASE"/>
</dbReference>
<protein>
    <submittedName>
        <fullName evidence="2">GMP synthase-like glutamine amidotransferase</fullName>
    </submittedName>
</protein>
<dbReference type="InterPro" id="IPR029062">
    <property type="entry name" value="Class_I_gatase-like"/>
</dbReference>
<keyword evidence="2" id="KW-0315">Glutamine amidotransferase</keyword>
<proteinExistence type="predicted"/>
<keyword evidence="3" id="KW-1185">Reference proteome</keyword>
<dbReference type="EMBL" id="JACIBY010000001">
    <property type="protein sequence ID" value="MBB3836127.1"/>
    <property type="molecule type" value="Genomic_DNA"/>
</dbReference>
<accession>A0A7W5ZHU6</accession>
<dbReference type="Proteomes" id="UP000541352">
    <property type="component" value="Unassembled WGS sequence"/>
</dbReference>
<name>A0A7W5ZHU6_9BACT</name>
<dbReference type="RefSeq" id="WP_183970917.1">
    <property type="nucleotide sequence ID" value="NZ_JACIBY010000001.1"/>
</dbReference>